<sequence length="279" mass="31237">MSVWKCPVCGSFMQHRGKSWSCAQGHNFDMAKSGYVNLLPVNRKHAKNPGDNAVMMRARKNFLDAGHYALLLQALEQAAVRYGRAGGVLLDAGCGEGYYTEGVSKALAQADLQMETYGVDISKSAADAAAKRCPNAHFAVGSVYHLPVADRCCDMLMTIFAPYCGEEYHRVLHKGGTMLMVIPGQQHLWGLKEAIYDVPYPNAVRDYALDGFELIQAEYVDSWLKLDDPADIQNLFQMTPYYYKTGREEHARLEQLESLSTQISFEILQYRAVETEQVM</sequence>
<keyword evidence="1" id="KW-0479">Metal-binding</keyword>
<keyword evidence="2" id="KW-0949">S-adenosyl-L-methionine</keyword>
<feature type="domain" description="Methyltransferase" evidence="3">
    <location>
        <begin position="90"/>
        <end position="175"/>
    </location>
</feature>
<evidence type="ECO:0000313" key="5">
    <source>
        <dbReference type="EMBL" id="ERJ96539.1"/>
    </source>
</evidence>
<dbReference type="PIRSF" id="PIRSF018249">
    <property type="entry name" value="MyrA_prd"/>
    <property type="match status" value="1"/>
</dbReference>
<dbReference type="GO" id="GO:0008168">
    <property type="term" value="F:methyltransferase activity"/>
    <property type="evidence" value="ECO:0007669"/>
    <property type="project" value="UniProtKB-KW"/>
</dbReference>
<evidence type="ECO:0000259" key="4">
    <source>
        <dbReference type="Pfam" id="PF21302"/>
    </source>
</evidence>
<dbReference type="PANTHER" id="PTHR43460:SF1">
    <property type="entry name" value="METHYLTRANSFERASE TYPE 11 DOMAIN-CONTAINING PROTEIN"/>
    <property type="match status" value="1"/>
</dbReference>
<protein>
    <submittedName>
        <fullName evidence="5">Putative ribosomal RNA large subunit methyltransferase A</fullName>
    </submittedName>
</protein>
<dbReference type="Pfam" id="PF13649">
    <property type="entry name" value="Methyltransf_25"/>
    <property type="match status" value="1"/>
</dbReference>
<feature type="binding site" evidence="2">
    <location>
        <begin position="96"/>
        <end position="97"/>
    </location>
    <ligand>
        <name>S-adenosyl-L-methionine</name>
        <dbReference type="ChEBI" id="CHEBI:59789"/>
    </ligand>
</feature>
<dbReference type="GeneID" id="93692546"/>
<accession>U2M484</accession>
<feature type="binding site" evidence="2">
    <location>
        <position position="187"/>
    </location>
    <ligand>
        <name>S-adenosyl-L-methionine</name>
        <dbReference type="ChEBI" id="CHEBI:59789"/>
    </ligand>
</feature>
<dbReference type="OrthoDB" id="5522265at2"/>
<feature type="binding site" evidence="1">
    <location>
        <position position="6"/>
    </location>
    <ligand>
        <name>Zn(2+)</name>
        <dbReference type="ChEBI" id="CHEBI:29105"/>
    </ligand>
</feature>
<keyword evidence="5" id="KW-0808">Transferase</keyword>
<dbReference type="PATRIC" id="fig|411473.3.peg.898"/>
<evidence type="ECO:0000256" key="1">
    <source>
        <dbReference type="PIRSR" id="PIRSR018249-1"/>
    </source>
</evidence>
<dbReference type="InterPro" id="IPR029063">
    <property type="entry name" value="SAM-dependent_MTases_sf"/>
</dbReference>
<evidence type="ECO:0000259" key="3">
    <source>
        <dbReference type="Pfam" id="PF13649"/>
    </source>
</evidence>
<evidence type="ECO:0000256" key="2">
    <source>
        <dbReference type="PIRSR" id="PIRSR018249-2"/>
    </source>
</evidence>
<dbReference type="HOGENOM" id="CLU_050931_0_0_9"/>
<dbReference type="InterPro" id="IPR016718">
    <property type="entry name" value="rRNA_m1G-MeTrfase_A_prd"/>
</dbReference>
<dbReference type="Pfam" id="PF21302">
    <property type="entry name" value="Zn_ribbon_RlmA"/>
    <property type="match status" value="1"/>
</dbReference>
<dbReference type="CDD" id="cd02440">
    <property type="entry name" value="AdoMet_MTases"/>
    <property type="match status" value="1"/>
</dbReference>
<dbReference type="eggNOG" id="COG2226">
    <property type="taxonomic scope" value="Bacteria"/>
</dbReference>
<dbReference type="GO" id="GO:0032259">
    <property type="term" value="P:methylation"/>
    <property type="evidence" value="ECO:0007669"/>
    <property type="project" value="UniProtKB-KW"/>
</dbReference>
<keyword evidence="1" id="KW-0862">Zinc</keyword>
<dbReference type="SUPFAM" id="SSF53335">
    <property type="entry name" value="S-adenosyl-L-methionine-dependent methyltransferases"/>
    <property type="match status" value="1"/>
</dbReference>
<dbReference type="EMBL" id="AWVF01000127">
    <property type="protein sequence ID" value="ERJ96539.1"/>
    <property type="molecule type" value="Genomic_DNA"/>
</dbReference>
<dbReference type="Gene3D" id="3.40.50.150">
    <property type="entry name" value="Vaccinia Virus protein VP39"/>
    <property type="match status" value="1"/>
</dbReference>
<reference evidence="5 6" key="1">
    <citation type="submission" date="2013-07" db="EMBL/GenBank/DDBJ databases">
        <authorList>
            <person name="Weinstock G."/>
            <person name="Sodergren E."/>
            <person name="Wylie T."/>
            <person name="Fulton L."/>
            <person name="Fulton R."/>
            <person name="Fronick C."/>
            <person name="O'Laughlin M."/>
            <person name="Godfrey J."/>
            <person name="Miner T."/>
            <person name="Herter B."/>
            <person name="Appelbaum E."/>
            <person name="Cordes M."/>
            <person name="Lek S."/>
            <person name="Wollam A."/>
            <person name="Pepin K.H."/>
            <person name="Palsikar V.B."/>
            <person name="Mitreva M."/>
            <person name="Wilson R.K."/>
        </authorList>
    </citation>
    <scope>NUCLEOTIDE SEQUENCE [LARGE SCALE GENOMIC DNA]</scope>
    <source>
        <strain evidence="5 6">ATCC 27760</strain>
    </source>
</reference>
<dbReference type="InterPro" id="IPR052939">
    <property type="entry name" value="23S_rRNA_MeTrnsfrase_RlmA"/>
</dbReference>
<comment type="caution">
    <text evidence="5">The sequence shown here is derived from an EMBL/GenBank/DDBJ whole genome shotgun (WGS) entry which is preliminary data.</text>
</comment>
<feature type="binding site" evidence="1">
    <location>
        <position position="22"/>
    </location>
    <ligand>
        <name>Zn(2+)</name>
        <dbReference type="ChEBI" id="CHEBI:29105"/>
    </ligand>
</feature>
<gene>
    <name evidence="5" type="ORF">RUMCAL_01094</name>
</gene>
<dbReference type="STRING" id="411473.RUMCAL_01094"/>
<keyword evidence="5" id="KW-0489">Methyltransferase</keyword>
<dbReference type="Proteomes" id="UP000016662">
    <property type="component" value="Unassembled WGS sequence"/>
</dbReference>
<organism evidence="5 6">
    <name type="scientific">Ruminococcus callidus ATCC 27760</name>
    <dbReference type="NCBI Taxonomy" id="411473"/>
    <lineage>
        <taxon>Bacteria</taxon>
        <taxon>Bacillati</taxon>
        <taxon>Bacillota</taxon>
        <taxon>Clostridia</taxon>
        <taxon>Eubacteriales</taxon>
        <taxon>Oscillospiraceae</taxon>
        <taxon>Ruminococcus</taxon>
    </lineage>
</organism>
<dbReference type="InterPro" id="IPR041698">
    <property type="entry name" value="Methyltransf_25"/>
</dbReference>
<feature type="binding site" evidence="1">
    <location>
        <position position="26"/>
    </location>
    <ligand>
        <name>Zn(2+)</name>
        <dbReference type="ChEBI" id="CHEBI:29105"/>
    </ligand>
</feature>
<dbReference type="GO" id="GO:0046872">
    <property type="term" value="F:metal ion binding"/>
    <property type="evidence" value="ECO:0007669"/>
    <property type="project" value="UniProtKB-KW"/>
</dbReference>
<dbReference type="AlphaFoldDB" id="U2M484"/>
<proteinExistence type="predicted"/>
<dbReference type="RefSeq" id="WP_021682555.1">
    <property type="nucleotide sequence ID" value="NZ_KI260426.1"/>
</dbReference>
<feature type="binding site" evidence="1">
    <location>
        <position position="9"/>
    </location>
    <ligand>
        <name>Zn(2+)</name>
        <dbReference type="ChEBI" id="CHEBI:29105"/>
    </ligand>
</feature>
<dbReference type="PANTHER" id="PTHR43460">
    <property type="entry name" value="METHYLTRANSFERASE"/>
    <property type="match status" value="1"/>
</dbReference>
<name>U2M484_9FIRM</name>
<evidence type="ECO:0000313" key="6">
    <source>
        <dbReference type="Proteomes" id="UP000016662"/>
    </source>
</evidence>
<keyword evidence="6" id="KW-1185">Reference proteome</keyword>
<feature type="binding site" evidence="2">
    <location>
        <position position="68"/>
    </location>
    <ligand>
        <name>S-adenosyl-L-methionine</name>
        <dbReference type="ChEBI" id="CHEBI:59789"/>
    </ligand>
</feature>
<dbReference type="InterPro" id="IPR048647">
    <property type="entry name" value="RlmA_N"/>
</dbReference>
<feature type="domain" description="23S rRNA (guanine(745)-N(1))-methyltransferase N-terminal" evidence="4">
    <location>
        <begin position="5"/>
        <end position="47"/>
    </location>
</feature>